<proteinExistence type="predicted"/>
<feature type="domain" description="DUF6534" evidence="2">
    <location>
        <begin position="168"/>
        <end position="254"/>
    </location>
</feature>
<gene>
    <name evidence="3" type="ORF">NLI96_g5728</name>
</gene>
<sequence length="277" mass="30944">MASPRDLTLSLNLDTTLGAVYIGNIAASVLFGLTSFQTIAYFNRYPNDKNVTKILVMILWVLDFLHFFMITHAFYYYGVTNYMNPTAMGDMIWSLVAHVIVEAFSDVIVRGIFAYRIWKLSEGNVPLVFTIVIGTVAVFSFAVRAAQILHWVDFEQISSLIYYTLSTAAAADIIMSASLCYFLRRRRSAFKGTQSLINTLVVYSINSGALTSVCALACVICYAAMPRNFIFQAFYYVLPKLLLNSLLAMMNARPSIRDANALNSYNIPLNEVTQANG</sequence>
<dbReference type="PANTHER" id="PTHR40465:SF1">
    <property type="entry name" value="DUF6534 DOMAIN-CONTAINING PROTEIN"/>
    <property type="match status" value="1"/>
</dbReference>
<accession>A0AAD5YIT3</accession>
<evidence type="ECO:0000256" key="1">
    <source>
        <dbReference type="SAM" id="Phobius"/>
    </source>
</evidence>
<evidence type="ECO:0000313" key="3">
    <source>
        <dbReference type="EMBL" id="KAJ3484323.1"/>
    </source>
</evidence>
<comment type="caution">
    <text evidence="3">The sequence shown here is derived from an EMBL/GenBank/DDBJ whole genome shotgun (WGS) entry which is preliminary data.</text>
</comment>
<feature type="transmembrane region" description="Helical" evidence="1">
    <location>
        <begin position="195"/>
        <end position="225"/>
    </location>
</feature>
<dbReference type="AlphaFoldDB" id="A0AAD5YIT3"/>
<evidence type="ECO:0000259" key="2">
    <source>
        <dbReference type="Pfam" id="PF20152"/>
    </source>
</evidence>
<feature type="transmembrane region" description="Helical" evidence="1">
    <location>
        <begin position="231"/>
        <end position="250"/>
    </location>
</feature>
<keyword evidence="1" id="KW-0472">Membrane</keyword>
<evidence type="ECO:0000313" key="4">
    <source>
        <dbReference type="Proteomes" id="UP001212997"/>
    </source>
</evidence>
<feature type="transmembrane region" description="Helical" evidence="1">
    <location>
        <begin position="20"/>
        <end position="42"/>
    </location>
</feature>
<feature type="transmembrane region" description="Helical" evidence="1">
    <location>
        <begin position="91"/>
        <end position="113"/>
    </location>
</feature>
<dbReference type="Proteomes" id="UP001212997">
    <property type="component" value="Unassembled WGS sequence"/>
</dbReference>
<dbReference type="Pfam" id="PF20152">
    <property type="entry name" value="DUF6534"/>
    <property type="match status" value="1"/>
</dbReference>
<feature type="transmembrane region" description="Helical" evidence="1">
    <location>
        <begin position="160"/>
        <end position="183"/>
    </location>
</feature>
<dbReference type="PANTHER" id="PTHR40465">
    <property type="entry name" value="CHROMOSOME 1, WHOLE GENOME SHOTGUN SEQUENCE"/>
    <property type="match status" value="1"/>
</dbReference>
<keyword evidence="1" id="KW-0812">Transmembrane</keyword>
<keyword evidence="4" id="KW-1185">Reference proteome</keyword>
<keyword evidence="1" id="KW-1133">Transmembrane helix</keyword>
<protein>
    <recommendedName>
        <fullName evidence="2">DUF6534 domain-containing protein</fullName>
    </recommendedName>
</protein>
<dbReference type="InterPro" id="IPR045339">
    <property type="entry name" value="DUF6534"/>
</dbReference>
<feature type="transmembrane region" description="Helical" evidence="1">
    <location>
        <begin position="54"/>
        <end position="79"/>
    </location>
</feature>
<reference evidence="3" key="1">
    <citation type="submission" date="2022-07" db="EMBL/GenBank/DDBJ databases">
        <title>Genome Sequence of Physisporinus lineatus.</title>
        <authorList>
            <person name="Buettner E."/>
        </authorList>
    </citation>
    <scope>NUCLEOTIDE SEQUENCE</scope>
    <source>
        <strain evidence="3">VT162</strain>
    </source>
</reference>
<feature type="transmembrane region" description="Helical" evidence="1">
    <location>
        <begin position="125"/>
        <end position="148"/>
    </location>
</feature>
<name>A0AAD5YIT3_9APHY</name>
<organism evidence="3 4">
    <name type="scientific">Meripilus lineatus</name>
    <dbReference type="NCBI Taxonomy" id="2056292"/>
    <lineage>
        <taxon>Eukaryota</taxon>
        <taxon>Fungi</taxon>
        <taxon>Dikarya</taxon>
        <taxon>Basidiomycota</taxon>
        <taxon>Agaricomycotina</taxon>
        <taxon>Agaricomycetes</taxon>
        <taxon>Polyporales</taxon>
        <taxon>Meripilaceae</taxon>
        <taxon>Meripilus</taxon>
    </lineage>
</organism>
<dbReference type="EMBL" id="JANAWD010000194">
    <property type="protein sequence ID" value="KAJ3484323.1"/>
    <property type="molecule type" value="Genomic_DNA"/>
</dbReference>